<keyword evidence="3" id="KW-1185">Reference proteome</keyword>
<comment type="caution">
    <text evidence="2">The sequence shown here is derived from an EMBL/GenBank/DDBJ whole genome shotgun (WGS) entry which is preliminary data.</text>
</comment>
<accession>A0A388KHS4</accession>
<gene>
    <name evidence="2" type="ORF">CBR_g4391</name>
</gene>
<reference evidence="2 3" key="1">
    <citation type="journal article" date="2018" name="Cell">
        <title>The Chara Genome: Secondary Complexity and Implications for Plant Terrestrialization.</title>
        <authorList>
            <person name="Nishiyama T."/>
            <person name="Sakayama H."/>
            <person name="Vries J.D."/>
            <person name="Buschmann H."/>
            <person name="Saint-Marcoux D."/>
            <person name="Ullrich K.K."/>
            <person name="Haas F.B."/>
            <person name="Vanderstraeten L."/>
            <person name="Becker D."/>
            <person name="Lang D."/>
            <person name="Vosolsobe S."/>
            <person name="Rombauts S."/>
            <person name="Wilhelmsson P.K.I."/>
            <person name="Janitza P."/>
            <person name="Kern R."/>
            <person name="Heyl A."/>
            <person name="Rumpler F."/>
            <person name="Villalobos L.I.A.C."/>
            <person name="Clay J.M."/>
            <person name="Skokan R."/>
            <person name="Toyoda A."/>
            <person name="Suzuki Y."/>
            <person name="Kagoshima H."/>
            <person name="Schijlen E."/>
            <person name="Tajeshwar N."/>
            <person name="Catarino B."/>
            <person name="Hetherington A.J."/>
            <person name="Saltykova A."/>
            <person name="Bonnot C."/>
            <person name="Breuninger H."/>
            <person name="Symeonidi A."/>
            <person name="Radhakrishnan G.V."/>
            <person name="Van Nieuwerburgh F."/>
            <person name="Deforce D."/>
            <person name="Chang C."/>
            <person name="Karol K.G."/>
            <person name="Hedrich R."/>
            <person name="Ulvskov P."/>
            <person name="Glockner G."/>
            <person name="Delwiche C.F."/>
            <person name="Petrasek J."/>
            <person name="Van de Peer Y."/>
            <person name="Friml J."/>
            <person name="Beilby M."/>
            <person name="Dolan L."/>
            <person name="Kohara Y."/>
            <person name="Sugano S."/>
            <person name="Fujiyama A."/>
            <person name="Delaux P.-M."/>
            <person name="Quint M."/>
            <person name="TheiBen G."/>
            <person name="Hagemann M."/>
            <person name="Harholt J."/>
            <person name="Dunand C."/>
            <person name="Zachgo S."/>
            <person name="Langdale J."/>
            <person name="Maumus F."/>
            <person name="Straeten D.V.D."/>
            <person name="Gould S.B."/>
            <person name="Rensing S.A."/>
        </authorList>
    </citation>
    <scope>NUCLEOTIDE SEQUENCE [LARGE SCALE GENOMIC DNA]</scope>
    <source>
        <strain evidence="2 3">S276</strain>
    </source>
</reference>
<feature type="region of interest" description="Disordered" evidence="1">
    <location>
        <begin position="391"/>
        <end position="410"/>
    </location>
</feature>
<evidence type="ECO:0000313" key="3">
    <source>
        <dbReference type="Proteomes" id="UP000265515"/>
    </source>
</evidence>
<feature type="compositionally biased region" description="Polar residues" evidence="1">
    <location>
        <begin position="532"/>
        <end position="545"/>
    </location>
</feature>
<name>A0A388KHS4_CHABU</name>
<evidence type="ECO:0000313" key="2">
    <source>
        <dbReference type="EMBL" id="GBG69557.1"/>
    </source>
</evidence>
<sequence>MTVLSAICVDHRLINSGDGDGSKMDGFLIVIRTAGQGVGDAVYENVFFEDVLEDVVHRRLEGGGCLGEAEWYHCELVLIEVPPKGGLWLVLCGYADLVVTATKIDLREEAVARQTVKQLIRARHGVTVLNRITVKAAVVNAKAESFVRFASKEDGCTPRGVTGFNETQSKELLKLTLEFRRLWNQESRMEEITAAKEKSGRDLAKIHALVKNEIGYQLSRQQLKDEVDGSHSVKASAEETPDEGGDFFGFSVHLNSVAAALYACTLIMMDCRRGGGGASSQHSVGIKTVDAKCHPVQPAPPGMKTDPSPARLQSSLQLQIGHESKPVAAASLSTKQQPPASNNKLLEPVPSPRGPKSTDLSVSNAAAASGASAATTAAEVHLSLERALRGFRRHPDPSPAGGARMPGKHHHQSPLRVIEAPNEIHNKQTSQPGVDFADLTPAVSDSGVSKELKHSLPETRAIAGRSGGPPSTDGVKAAARGAQALIKTSSATYIGHAFQQHEQQQFVLGQGLLSAYSLALDSEETKVGAISISQPSENGHTSKPLRSQPEKSSDGRQMEQASGKAADEGTAAAAGEKFDVQGGDILQEKVHVLVLIARKVLWRKYSANGMV</sequence>
<protein>
    <submittedName>
        <fullName evidence="2">Uncharacterized protein</fullName>
    </submittedName>
</protein>
<feature type="region of interest" description="Disordered" evidence="1">
    <location>
        <begin position="322"/>
        <end position="364"/>
    </location>
</feature>
<feature type="region of interest" description="Disordered" evidence="1">
    <location>
        <begin position="292"/>
        <end position="311"/>
    </location>
</feature>
<evidence type="ECO:0000256" key="1">
    <source>
        <dbReference type="SAM" id="MobiDB-lite"/>
    </source>
</evidence>
<dbReference type="Proteomes" id="UP000265515">
    <property type="component" value="Unassembled WGS sequence"/>
</dbReference>
<organism evidence="2 3">
    <name type="scientific">Chara braunii</name>
    <name type="common">Braun's stonewort</name>
    <dbReference type="NCBI Taxonomy" id="69332"/>
    <lineage>
        <taxon>Eukaryota</taxon>
        <taxon>Viridiplantae</taxon>
        <taxon>Streptophyta</taxon>
        <taxon>Charophyceae</taxon>
        <taxon>Charales</taxon>
        <taxon>Characeae</taxon>
        <taxon>Chara</taxon>
    </lineage>
</organism>
<feature type="compositionally biased region" description="Polar residues" evidence="1">
    <location>
        <begin position="331"/>
        <end position="344"/>
    </location>
</feature>
<feature type="region of interest" description="Disordered" evidence="1">
    <location>
        <begin position="532"/>
        <end position="570"/>
    </location>
</feature>
<dbReference type="AlphaFoldDB" id="A0A388KHS4"/>
<feature type="compositionally biased region" description="Basic and acidic residues" evidence="1">
    <location>
        <begin position="548"/>
        <end position="557"/>
    </location>
</feature>
<proteinExistence type="predicted"/>
<dbReference type="EMBL" id="BFEA01000116">
    <property type="protein sequence ID" value="GBG69557.1"/>
    <property type="molecule type" value="Genomic_DNA"/>
</dbReference>
<feature type="compositionally biased region" description="Low complexity" evidence="1">
    <location>
        <begin position="561"/>
        <end position="570"/>
    </location>
</feature>
<dbReference type="Gramene" id="GBG69557">
    <property type="protein sequence ID" value="GBG69557"/>
    <property type="gene ID" value="CBR_g4391"/>
</dbReference>